<dbReference type="EMBL" id="MEIP01000027">
    <property type="protein sequence ID" value="PIT44245.1"/>
    <property type="molecule type" value="Genomic_DNA"/>
</dbReference>
<dbReference type="AlphaFoldDB" id="A0A2N9XC72"/>
<reference evidence="1 2" key="1">
    <citation type="journal article" date="2017" name="MBio">
        <title>Type VI secretion-mediated competition in the bee gut microbiome.</title>
        <authorList>
            <person name="Steele M.I."/>
            <person name="Kwong W.K."/>
            <person name="Powell J.E."/>
            <person name="Whiteley M."/>
            <person name="Moran N.A."/>
        </authorList>
    </citation>
    <scope>NUCLEOTIDE SEQUENCE [LARGE SCALE GENOMIC DNA]</scope>
    <source>
        <strain evidence="1 2">Ruf1-X</strain>
    </source>
</reference>
<sequence length="119" mass="13559">MKYVASRDINVTNPEPHGYWDLMAQIDAEQDADDLLERNQEEIKERLADDELVDIADEAIGELYASEEFCELMLLVTNELAKAIVLGGYYKQQTVGQILSHLPLEAEKMVIKYIKENAN</sequence>
<evidence type="ECO:0000313" key="1">
    <source>
        <dbReference type="EMBL" id="PIT44245.1"/>
    </source>
</evidence>
<dbReference type="RefSeq" id="WP_100139460.1">
    <property type="nucleotide sequence ID" value="NZ_MEIP01000027.1"/>
</dbReference>
<protein>
    <submittedName>
        <fullName evidence="1">Uncharacterized protein</fullName>
    </submittedName>
</protein>
<proteinExistence type="predicted"/>
<comment type="caution">
    <text evidence="1">The sequence shown here is derived from an EMBL/GenBank/DDBJ whole genome shotgun (WGS) entry which is preliminary data.</text>
</comment>
<accession>A0A2N9XC72</accession>
<evidence type="ECO:0000313" key="2">
    <source>
        <dbReference type="Proteomes" id="UP000229970"/>
    </source>
</evidence>
<dbReference type="Proteomes" id="UP000229970">
    <property type="component" value="Unassembled WGS sequence"/>
</dbReference>
<gene>
    <name evidence="1" type="ORF">BHC46_10690</name>
</gene>
<organism evidence="1 2">
    <name type="scientific">Snodgrassella alvi</name>
    <dbReference type="NCBI Taxonomy" id="1196083"/>
    <lineage>
        <taxon>Bacteria</taxon>
        <taxon>Pseudomonadati</taxon>
        <taxon>Pseudomonadota</taxon>
        <taxon>Betaproteobacteria</taxon>
        <taxon>Neisseriales</taxon>
        <taxon>Neisseriaceae</taxon>
        <taxon>Snodgrassella</taxon>
    </lineage>
</organism>
<name>A0A2N9XC72_9NEIS</name>